<name>A0A7Y6Q7K6_9HYPH</name>
<organism evidence="2 3">
    <name type="scientific">Ensifer oleiphilus</name>
    <dbReference type="NCBI Taxonomy" id="2742698"/>
    <lineage>
        <taxon>Bacteria</taxon>
        <taxon>Pseudomonadati</taxon>
        <taxon>Pseudomonadota</taxon>
        <taxon>Alphaproteobacteria</taxon>
        <taxon>Hyphomicrobiales</taxon>
        <taxon>Rhizobiaceae</taxon>
        <taxon>Sinorhizobium/Ensifer group</taxon>
        <taxon>Ensifer</taxon>
    </lineage>
</organism>
<reference evidence="2 3" key="1">
    <citation type="submission" date="2020-06" db="EMBL/GenBank/DDBJ databases">
        <authorList>
            <person name="Grouzdev D.S."/>
        </authorList>
    </citation>
    <scope>NUCLEOTIDE SEQUENCE [LARGE SCALE GENOMIC DNA]</scope>
    <source>
        <strain evidence="2 3">HO-A22</strain>
    </source>
</reference>
<protein>
    <submittedName>
        <fullName evidence="2">Uncharacterized protein</fullName>
    </submittedName>
</protein>
<evidence type="ECO:0000313" key="3">
    <source>
        <dbReference type="Proteomes" id="UP000520198"/>
    </source>
</evidence>
<evidence type="ECO:0000313" key="2">
    <source>
        <dbReference type="EMBL" id="NVD40542.1"/>
    </source>
</evidence>
<feature type="signal peptide" evidence="1">
    <location>
        <begin position="1"/>
        <end position="22"/>
    </location>
</feature>
<accession>A0A7Y6Q7K6</accession>
<dbReference type="AlphaFoldDB" id="A0A7Y6Q7K6"/>
<keyword evidence="1" id="KW-0732">Signal</keyword>
<dbReference type="EMBL" id="JABWDU010000003">
    <property type="protein sequence ID" value="NVD40542.1"/>
    <property type="molecule type" value="Genomic_DNA"/>
</dbReference>
<dbReference type="RefSeq" id="WP_176353999.1">
    <property type="nucleotide sequence ID" value="NZ_JABWDU010000003.1"/>
</dbReference>
<evidence type="ECO:0000256" key="1">
    <source>
        <dbReference type="SAM" id="SignalP"/>
    </source>
</evidence>
<sequence length="112" mass="11665">MAPKHIIVALLLSFPCAAPAVAQTPEDPAVTACKSTGLVALQEHSADITGLVLDPESLAITAADTKVEDVSVKTVILGEAYIERNGTAGKADRFVCLLGEKGKVLLTFFTAK</sequence>
<gene>
    <name evidence="2" type="ORF">HT585_16865</name>
</gene>
<comment type="caution">
    <text evidence="2">The sequence shown here is derived from an EMBL/GenBank/DDBJ whole genome shotgun (WGS) entry which is preliminary data.</text>
</comment>
<dbReference type="Proteomes" id="UP000520198">
    <property type="component" value="Unassembled WGS sequence"/>
</dbReference>
<keyword evidence="3" id="KW-1185">Reference proteome</keyword>
<feature type="chain" id="PRO_5031232278" evidence="1">
    <location>
        <begin position="23"/>
        <end position="112"/>
    </location>
</feature>
<proteinExistence type="predicted"/>